<accession>A0A844HMS7</accession>
<name>A0A844HMS7_9RHOB</name>
<keyword evidence="3" id="KW-1185">Reference proteome</keyword>
<gene>
    <name evidence="2" type="ORF">GL300_18575</name>
</gene>
<reference evidence="2 3" key="1">
    <citation type="submission" date="2019-11" db="EMBL/GenBank/DDBJ databases">
        <authorList>
            <person name="Dong K."/>
        </authorList>
    </citation>
    <scope>NUCLEOTIDE SEQUENCE [LARGE SCALE GENOMIC DNA]</scope>
    <source>
        <strain evidence="2 3">NBRC 112902</strain>
    </source>
</reference>
<dbReference type="Proteomes" id="UP000449846">
    <property type="component" value="Unassembled WGS sequence"/>
</dbReference>
<dbReference type="OrthoDB" id="8482128at2"/>
<keyword evidence="1" id="KW-0472">Membrane</keyword>
<keyword evidence="1" id="KW-1133">Transmembrane helix</keyword>
<evidence type="ECO:0000313" key="3">
    <source>
        <dbReference type="Proteomes" id="UP000449846"/>
    </source>
</evidence>
<dbReference type="RefSeq" id="WP_155041160.1">
    <property type="nucleotide sequence ID" value="NZ_WMIG01000013.1"/>
</dbReference>
<sequence length="84" mass="9325">MRETLPKKSSRRFSKWVMGVNIALTWGLIYLAVIYGQTEQVVPGALALIGSLFGLYTGVGHLDMRKAAQLSIDHLTKNNRVHDA</sequence>
<feature type="transmembrane region" description="Helical" evidence="1">
    <location>
        <begin position="41"/>
        <end position="59"/>
    </location>
</feature>
<dbReference type="EMBL" id="WMIG01000013">
    <property type="protein sequence ID" value="MTH61220.1"/>
    <property type="molecule type" value="Genomic_DNA"/>
</dbReference>
<comment type="caution">
    <text evidence="2">The sequence shown here is derived from an EMBL/GenBank/DDBJ whole genome shotgun (WGS) entry which is preliminary data.</text>
</comment>
<feature type="transmembrane region" description="Helical" evidence="1">
    <location>
        <begin position="16"/>
        <end position="35"/>
    </location>
</feature>
<proteinExistence type="predicted"/>
<evidence type="ECO:0000256" key="1">
    <source>
        <dbReference type="SAM" id="Phobius"/>
    </source>
</evidence>
<dbReference type="AlphaFoldDB" id="A0A844HMS7"/>
<keyword evidence="1" id="KW-0812">Transmembrane</keyword>
<evidence type="ECO:0000313" key="2">
    <source>
        <dbReference type="EMBL" id="MTH61220.1"/>
    </source>
</evidence>
<protein>
    <submittedName>
        <fullName evidence="2">Uncharacterized protein</fullName>
    </submittedName>
</protein>
<organism evidence="2 3">
    <name type="scientific">Paracoccus litorisediminis</name>
    <dbReference type="NCBI Taxonomy" id="2006130"/>
    <lineage>
        <taxon>Bacteria</taxon>
        <taxon>Pseudomonadati</taxon>
        <taxon>Pseudomonadota</taxon>
        <taxon>Alphaproteobacteria</taxon>
        <taxon>Rhodobacterales</taxon>
        <taxon>Paracoccaceae</taxon>
        <taxon>Paracoccus</taxon>
    </lineage>
</organism>